<evidence type="ECO:0000256" key="2">
    <source>
        <dbReference type="ARBA" id="ARBA00011355"/>
    </source>
</evidence>
<evidence type="ECO:0000256" key="7">
    <source>
        <dbReference type="ARBA" id="ARBA00022737"/>
    </source>
</evidence>
<comment type="subunit">
    <text evidence="2">Heterodimer of an alpha and a beta subunit.</text>
</comment>
<evidence type="ECO:0000256" key="3">
    <source>
        <dbReference type="ARBA" id="ARBA00012656"/>
    </source>
</evidence>
<dbReference type="Gene3D" id="1.50.10.20">
    <property type="match status" value="1"/>
</dbReference>
<keyword evidence="8 11" id="KW-0862">Zinc</keyword>
<dbReference type="SUPFAM" id="SSF48239">
    <property type="entry name" value="Terpenoid cyclases/Protein prenyltransferases"/>
    <property type="match status" value="1"/>
</dbReference>
<evidence type="ECO:0000256" key="1">
    <source>
        <dbReference type="ARBA" id="ARBA00010497"/>
    </source>
</evidence>
<evidence type="ECO:0000256" key="8">
    <source>
        <dbReference type="ARBA" id="ARBA00022833"/>
    </source>
</evidence>
<comment type="similarity">
    <text evidence="1 11">Belongs to the protein prenyltransferase subunit beta family.</text>
</comment>
<dbReference type="CDD" id="cd02894">
    <property type="entry name" value="GGTase-II"/>
    <property type="match status" value="1"/>
</dbReference>
<comment type="cofactor">
    <cofactor evidence="11">
        <name>Zn(2+)</name>
        <dbReference type="ChEBI" id="CHEBI:29105"/>
    </cofactor>
    <text evidence="11">Binds 1 zinc ion per subunit.</text>
</comment>
<keyword evidence="4 11" id="KW-0637">Prenyltransferase</keyword>
<evidence type="ECO:0000256" key="6">
    <source>
        <dbReference type="ARBA" id="ARBA00022723"/>
    </source>
</evidence>
<gene>
    <name evidence="13" type="ORF">NADFUDRAFT_47503</name>
</gene>
<evidence type="ECO:0000313" key="14">
    <source>
        <dbReference type="Proteomes" id="UP000095009"/>
    </source>
</evidence>
<dbReference type="InterPro" id="IPR008930">
    <property type="entry name" value="Terpenoid_cyclase/PrenylTrfase"/>
</dbReference>
<dbReference type="Pfam" id="PF00432">
    <property type="entry name" value="Prenyltrans"/>
    <property type="match status" value="1"/>
</dbReference>
<feature type="domain" description="Prenyltransferase alpha-alpha toroid" evidence="12">
    <location>
        <begin position="12"/>
        <end position="313"/>
    </location>
</feature>
<organism evidence="13 14">
    <name type="scientific">Nadsonia fulvescens var. elongata DSM 6958</name>
    <dbReference type="NCBI Taxonomy" id="857566"/>
    <lineage>
        <taxon>Eukaryota</taxon>
        <taxon>Fungi</taxon>
        <taxon>Dikarya</taxon>
        <taxon>Ascomycota</taxon>
        <taxon>Saccharomycotina</taxon>
        <taxon>Dipodascomycetes</taxon>
        <taxon>Dipodascales</taxon>
        <taxon>Dipodascales incertae sedis</taxon>
        <taxon>Nadsonia</taxon>
    </lineage>
</organism>
<reference evidence="13 14" key="1">
    <citation type="journal article" date="2016" name="Proc. Natl. Acad. Sci. U.S.A.">
        <title>Comparative genomics of biotechnologically important yeasts.</title>
        <authorList>
            <person name="Riley R."/>
            <person name="Haridas S."/>
            <person name="Wolfe K.H."/>
            <person name="Lopes M.R."/>
            <person name="Hittinger C.T."/>
            <person name="Goeker M."/>
            <person name="Salamov A.A."/>
            <person name="Wisecaver J.H."/>
            <person name="Long T.M."/>
            <person name="Calvey C.H."/>
            <person name="Aerts A.L."/>
            <person name="Barry K.W."/>
            <person name="Choi C."/>
            <person name="Clum A."/>
            <person name="Coughlan A.Y."/>
            <person name="Deshpande S."/>
            <person name="Douglass A.P."/>
            <person name="Hanson S.J."/>
            <person name="Klenk H.-P."/>
            <person name="LaButti K.M."/>
            <person name="Lapidus A."/>
            <person name="Lindquist E.A."/>
            <person name="Lipzen A.M."/>
            <person name="Meier-Kolthoff J.P."/>
            <person name="Ohm R.A."/>
            <person name="Otillar R.P."/>
            <person name="Pangilinan J.L."/>
            <person name="Peng Y."/>
            <person name="Rokas A."/>
            <person name="Rosa C.A."/>
            <person name="Scheuner C."/>
            <person name="Sibirny A.A."/>
            <person name="Slot J.C."/>
            <person name="Stielow J.B."/>
            <person name="Sun H."/>
            <person name="Kurtzman C.P."/>
            <person name="Blackwell M."/>
            <person name="Grigoriev I.V."/>
            <person name="Jeffries T.W."/>
        </authorList>
    </citation>
    <scope>NUCLEOTIDE SEQUENCE [LARGE SCALE GENOMIC DNA]</scope>
    <source>
        <strain evidence="13 14">DSM 6958</strain>
    </source>
</reference>
<keyword evidence="6 11" id="KW-0479">Metal-binding</keyword>
<dbReference type="InterPro" id="IPR001330">
    <property type="entry name" value="Prenyltrans"/>
</dbReference>
<dbReference type="Proteomes" id="UP000095009">
    <property type="component" value="Unassembled WGS sequence"/>
</dbReference>
<dbReference type="GO" id="GO:0005968">
    <property type="term" value="C:Rab-protein geranylgeranyltransferase complex"/>
    <property type="evidence" value="ECO:0007669"/>
    <property type="project" value="UniProtKB-UniRule"/>
</dbReference>
<keyword evidence="5 11" id="KW-0808">Transferase</keyword>
<name>A0A1E3PFV2_9ASCO</name>
<proteinExistence type="inferred from homology"/>
<evidence type="ECO:0000313" key="13">
    <source>
        <dbReference type="EMBL" id="ODQ64248.1"/>
    </source>
</evidence>
<keyword evidence="14" id="KW-1185">Reference proteome</keyword>
<accession>A0A1E3PFV2</accession>
<dbReference type="PANTHER" id="PTHR11774">
    <property type="entry name" value="GERANYLGERANYL TRANSFERASE TYPE BETA SUBUNIT"/>
    <property type="match status" value="1"/>
</dbReference>
<comment type="catalytic activity">
    <reaction evidence="9 11">
        <text>geranylgeranyl diphosphate + L-cysteinyl-[protein] = S-geranylgeranyl-L-cysteinyl-[protein] + diphosphate</text>
        <dbReference type="Rhea" id="RHEA:21240"/>
        <dbReference type="Rhea" id="RHEA-COMP:10131"/>
        <dbReference type="Rhea" id="RHEA-COMP:11537"/>
        <dbReference type="ChEBI" id="CHEBI:29950"/>
        <dbReference type="ChEBI" id="CHEBI:33019"/>
        <dbReference type="ChEBI" id="CHEBI:57533"/>
        <dbReference type="ChEBI" id="CHEBI:86021"/>
        <dbReference type="EC" id="2.5.1.60"/>
    </reaction>
</comment>
<dbReference type="STRING" id="857566.A0A1E3PFV2"/>
<evidence type="ECO:0000256" key="9">
    <source>
        <dbReference type="ARBA" id="ARBA00047658"/>
    </source>
</evidence>
<evidence type="ECO:0000256" key="10">
    <source>
        <dbReference type="ARBA" id="ARBA00069127"/>
    </source>
</evidence>
<dbReference type="InterPro" id="IPR026873">
    <property type="entry name" value="Ptb1"/>
</dbReference>
<evidence type="ECO:0000259" key="12">
    <source>
        <dbReference type="Pfam" id="PF00432"/>
    </source>
</evidence>
<evidence type="ECO:0000256" key="5">
    <source>
        <dbReference type="ARBA" id="ARBA00022679"/>
    </source>
</evidence>
<sequence>MAETTTQLKYFKEKHIAYIKDLGEKTDELEYWLSEHLRMNGLYWGLTALALMGSVDTLDRADVIAYVKSCQHTSSGGFGASPSHDAHLLSTLSALQILVILDAVDTVDEAGILRYVRGLQDSTSGAIYGDSYGESDTRFVYIAFQILSILGELNSNHPQFSVEKSVDFIMACANLDGGFGMVPGAESHAAQIFTALGALTISNQMHRVDKDLLSWWLCERQLPCGGLNGRPEKLPDVCYSWWVVSSLAMLGRVHWIDGAKLTEFILEAQDEEAGGIADRKGDQTDVFHTLFGTAGLSLLGYEGLEEINPVYCLPNSVMHRVRQPPATN</sequence>
<dbReference type="AlphaFoldDB" id="A0A1E3PFV2"/>
<dbReference type="InterPro" id="IPR045089">
    <property type="entry name" value="PGGT1B-like"/>
</dbReference>
<keyword evidence="7" id="KW-0677">Repeat</keyword>
<dbReference type="EC" id="2.5.1.60" evidence="3 11"/>
<dbReference type="GO" id="GO:0072657">
    <property type="term" value="P:protein localization to membrane"/>
    <property type="evidence" value="ECO:0007669"/>
    <property type="project" value="UniProtKB-ARBA"/>
</dbReference>
<dbReference type="EMBL" id="KV454412">
    <property type="protein sequence ID" value="ODQ64248.1"/>
    <property type="molecule type" value="Genomic_DNA"/>
</dbReference>
<comment type="function">
    <text evidence="11">Catalyzes the transfer of a geranylgeranyl moiety from geranylgeranyl diphosphate to both cysteines of proteins with the C-terminal sequence -XXCC, -XCXC and -CCXX.</text>
</comment>
<dbReference type="GO" id="GO:0004663">
    <property type="term" value="F:Rab geranylgeranyltransferase activity"/>
    <property type="evidence" value="ECO:0007669"/>
    <property type="project" value="UniProtKB-UniRule"/>
</dbReference>
<dbReference type="GO" id="GO:0046872">
    <property type="term" value="F:metal ion binding"/>
    <property type="evidence" value="ECO:0007669"/>
    <property type="project" value="UniProtKB-KW"/>
</dbReference>
<evidence type="ECO:0000256" key="11">
    <source>
        <dbReference type="RuleBase" id="RU365076"/>
    </source>
</evidence>
<dbReference type="PANTHER" id="PTHR11774:SF11">
    <property type="entry name" value="GERANYLGERANYL TRANSFERASE TYPE-2 SUBUNIT BETA"/>
    <property type="match status" value="1"/>
</dbReference>
<protein>
    <recommendedName>
        <fullName evidence="10 11">Geranylgeranyl transferase type-2 subunit beta</fullName>
        <ecNumber evidence="3 11">2.5.1.60</ecNumber>
    </recommendedName>
</protein>
<evidence type="ECO:0000256" key="4">
    <source>
        <dbReference type="ARBA" id="ARBA00022602"/>
    </source>
</evidence>
<dbReference type="OrthoDB" id="5428259at2759"/>
<dbReference type="FunFam" id="1.50.10.20:FF:000012">
    <property type="entry name" value="Geranylgeranyl transferase type-2 subunit beta"/>
    <property type="match status" value="1"/>
</dbReference>